<comment type="caution">
    <text evidence="1">The sequence shown here is derived from an EMBL/GenBank/DDBJ whole genome shotgun (WGS) entry which is preliminary data.</text>
</comment>
<evidence type="ECO:0000313" key="2">
    <source>
        <dbReference type="Proteomes" id="UP001560019"/>
    </source>
</evidence>
<dbReference type="RefSeq" id="WP_125404183.1">
    <property type="nucleotide sequence ID" value="NZ_JBEHHI010000002.1"/>
</dbReference>
<evidence type="ECO:0000313" key="1">
    <source>
        <dbReference type="EMBL" id="MEX5729043.1"/>
    </source>
</evidence>
<accession>A0ABV3XXL7</accession>
<proteinExistence type="predicted"/>
<dbReference type="Proteomes" id="UP001560019">
    <property type="component" value="Unassembled WGS sequence"/>
</dbReference>
<evidence type="ECO:0008006" key="3">
    <source>
        <dbReference type="Google" id="ProtNLM"/>
    </source>
</evidence>
<dbReference type="EMBL" id="JBEHHI010000002">
    <property type="protein sequence ID" value="MEX5729043.1"/>
    <property type="molecule type" value="Genomic_DNA"/>
</dbReference>
<sequence length="277" mass="30348">MLRRYLPVLLLPLAIVLAGPLRAAPSAELARLVEALALPDLVEIMQEEGRAYGTDIEDEMFSGRGGARWSAQVAEIYDGGRMLDTLTGAMENALEGEDLTPMVEFFTGPLGARLIALETSARRAQLDPEVEAESVARLEEMIADDDPRLALIEEFVEANDLIEQNVAGALNSNYAFFTGLADGGGLSMEVTEDQMLRETWSQEPQIRAETREWLFAFLAMAYAPLSDDELRAYIDFSRSEAGQELNAALFAGFDVMFRDISRALGLAAARFTGGQDI</sequence>
<organism evidence="1 2">
    <name type="scientific">Rhodovulum iodosum</name>
    <dbReference type="NCBI Taxonomy" id="68291"/>
    <lineage>
        <taxon>Bacteria</taxon>
        <taxon>Pseudomonadati</taxon>
        <taxon>Pseudomonadota</taxon>
        <taxon>Alphaproteobacteria</taxon>
        <taxon>Rhodobacterales</taxon>
        <taxon>Paracoccaceae</taxon>
        <taxon>Rhodovulum</taxon>
    </lineage>
</organism>
<name>A0ABV3XXL7_9RHOB</name>
<gene>
    <name evidence="1" type="ORF">Ga0609869_002396</name>
</gene>
<keyword evidence="2" id="KW-1185">Reference proteome</keyword>
<reference evidence="1 2" key="1">
    <citation type="submission" date="2024-06" db="EMBL/GenBank/DDBJ databases">
        <title>Genome of Rhodovulum iodosum, a marine photoferrotroph.</title>
        <authorList>
            <person name="Bianchini G."/>
            <person name="Nikeleit V."/>
            <person name="Kappler A."/>
            <person name="Bryce C."/>
            <person name="Sanchez-Baracaldo P."/>
        </authorList>
    </citation>
    <scope>NUCLEOTIDE SEQUENCE [LARGE SCALE GENOMIC DNA]</scope>
    <source>
        <strain evidence="1 2">UT/N1</strain>
    </source>
</reference>
<protein>
    <recommendedName>
        <fullName evidence="3">DUF2059 domain-containing protein</fullName>
    </recommendedName>
</protein>